<keyword evidence="2" id="KW-1185">Reference proteome</keyword>
<gene>
    <name evidence="1" type="ORF">Q4Q40_17970</name>
</gene>
<proteinExistence type="predicted"/>
<evidence type="ECO:0000313" key="2">
    <source>
        <dbReference type="Proteomes" id="UP001176806"/>
    </source>
</evidence>
<sequence length="439" mass="50479">MKTNCLFFSIVTCLFISSYTFSQSIKVGFNEASIEVKRAKKDLILPLKLFIEIKDLKKDSLDSYKLDIKVNSQETNIISSGYQLYFEKSKLSSLENEKEFFLKIIKDTIPDRQRKLVFEIELSKKDSILKKTNEAKHKKIEIILNSYEETLDGYKYLAYVGTNFDLVEGIRAKDLFFATNVYSQPKAGKNKNVGFYLSIYGNRAFTQTDSAGTVRREIKFESLTDTTSLRTSKTDFYTNKRVTDNIGVYISPLIKLKWFKSNNPERNINLYYSPSLEFVYRRSTLSFENLNIGTTDSLTINRNFQEIVDERLQNGENTNNPVRPLFTKTFNEYSFNLGIIGVFLSLENEKISVRAHGSIGYASNYNRDIQSGLLSSTIRQQSDIFFSGRAWVTDSKTGITLQAEVTNTAFNHRPFFVATLSKAFNFKKIGDFFQPIVKQ</sequence>
<dbReference type="EMBL" id="JAUOEL010000007">
    <property type="protein sequence ID" value="MDO5976090.1"/>
    <property type="molecule type" value="Genomic_DNA"/>
</dbReference>
<name>A0ABT8WSW7_9FLAO</name>
<comment type="caution">
    <text evidence="1">The sequence shown here is derived from an EMBL/GenBank/DDBJ whole genome shotgun (WGS) entry which is preliminary data.</text>
</comment>
<dbReference type="RefSeq" id="WP_303303351.1">
    <property type="nucleotide sequence ID" value="NZ_BAABDA010000004.1"/>
</dbReference>
<evidence type="ECO:0000313" key="1">
    <source>
        <dbReference type="EMBL" id="MDO5976090.1"/>
    </source>
</evidence>
<protein>
    <submittedName>
        <fullName evidence="1">Uncharacterized protein</fullName>
    </submittedName>
</protein>
<dbReference type="Proteomes" id="UP001176806">
    <property type="component" value="Unassembled WGS sequence"/>
</dbReference>
<reference evidence="1" key="1">
    <citation type="submission" date="2023-07" db="EMBL/GenBank/DDBJ databases">
        <title>Two novel species in the genus Flavivirga.</title>
        <authorList>
            <person name="Kwon K."/>
        </authorList>
    </citation>
    <scope>NUCLEOTIDE SEQUENCE</scope>
    <source>
        <strain evidence="1">KACC 14158</strain>
    </source>
</reference>
<organism evidence="1 2">
    <name type="scientific">Flavivirga jejuensis</name>
    <dbReference type="NCBI Taxonomy" id="870487"/>
    <lineage>
        <taxon>Bacteria</taxon>
        <taxon>Pseudomonadati</taxon>
        <taxon>Bacteroidota</taxon>
        <taxon>Flavobacteriia</taxon>
        <taxon>Flavobacteriales</taxon>
        <taxon>Flavobacteriaceae</taxon>
        <taxon>Flavivirga</taxon>
    </lineage>
</organism>
<accession>A0ABT8WSW7</accession>